<dbReference type="InterPro" id="IPR013785">
    <property type="entry name" value="Aldolase_TIM"/>
</dbReference>
<dbReference type="UniPathway" id="UPA00115">
    <property type="reaction ID" value="UER00414"/>
</dbReference>
<dbReference type="GO" id="GO:0005975">
    <property type="term" value="P:carbohydrate metabolic process"/>
    <property type="evidence" value="ECO:0007669"/>
    <property type="project" value="InterPro"/>
</dbReference>
<dbReference type="Pfam" id="PF00923">
    <property type="entry name" value="TAL_FSA"/>
    <property type="match status" value="1"/>
</dbReference>
<name>A0A4S8MV92_DENBC</name>
<dbReference type="PANTHER" id="PTHR10683">
    <property type="entry name" value="TRANSALDOLASE"/>
    <property type="match status" value="1"/>
</dbReference>
<evidence type="ECO:0000313" key="3">
    <source>
        <dbReference type="Proteomes" id="UP000297245"/>
    </source>
</evidence>
<dbReference type="GO" id="GO:0004801">
    <property type="term" value="F:transaldolase activity"/>
    <property type="evidence" value="ECO:0007669"/>
    <property type="project" value="TreeGrafter"/>
</dbReference>
<dbReference type="SUPFAM" id="SSF51569">
    <property type="entry name" value="Aldolase"/>
    <property type="match status" value="1"/>
</dbReference>
<reference evidence="2 3" key="1">
    <citation type="journal article" date="2019" name="Nat. Ecol. Evol.">
        <title>Megaphylogeny resolves global patterns of mushroom evolution.</title>
        <authorList>
            <person name="Varga T."/>
            <person name="Krizsan K."/>
            <person name="Foldi C."/>
            <person name="Dima B."/>
            <person name="Sanchez-Garcia M."/>
            <person name="Sanchez-Ramirez S."/>
            <person name="Szollosi G.J."/>
            <person name="Szarkandi J.G."/>
            <person name="Papp V."/>
            <person name="Albert L."/>
            <person name="Andreopoulos W."/>
            <person name="Angelini C."/>
            <person name="Antonin V."/>
            <person name="Barry K.W."/>
            <person name="Bougher N.L."/>
            <person name="Buchanan P."/>
            <person name="Buyck B."/>
            <person name="Bense V."/>
            <person name="Catcheside P."/>
            <person name="Chovatia M."/>
            <person name="Cooper J."/>
            <person name="Damon W."/>
            <person name="Desjardin D."/>
            <person name="Finy P."/>
            <person name="Geml J."/>
            <person name="Haridas S."/>
            <person name="Hughes K."/>
            <person name="Justo A."/>
            <person name="Karasinski D."/>
            <person name="Kautmanova I."/>
            <person name="Kiss B."/>
            <person name="Kocsube S."/>
            <person name="Kotiranta H."/>
            <person name="LaButti K.M."/>
            <person name="Lechner B.E."/>
            <person name="Liimatainen K."/>
            <person name="Lipzen A."/>
            <person name="Lukacs Z."/>
            <person name="Mihaltcheva S."/>
            <person name="Morgado L.N."/>
            <person name="Niskanen T."/>
            <person name="Noordeloos M.E."/>
            <person name="Ohm R.A."/>
            <person name="Ortiz-Santana B."/>
            <person name="Ovrebo C."/>
            <person name="Racz N."/>
            <person name="Riley R."/>
            <person name="Savchenko A."/>
            <person name="Shiryaev A."/>
            <person name="Soop K."/>
            <person name="Spirin V."/>
            <person name="Szebenyi C."/>
            <person name="Tomsovsky M."/>
            <person name="Tulloss R.E."/>
            <person name="Uehling J."/>
            <person name="Grigoriev I.V."/>
            <person name="Vagvolgyi C."/>
            <person name="Papp T."/>
            <person name="Martin F.M."/>
            <person name="Miettinen O."/>
            <person name="Hibbett D.S."/>
            <person name="Nagy L.G."/>
        </authorList>
    </citation>
    <scope>NUCLEOTIDE SEQUENCE [LARGE SCALE GENOMIC DNA]</scope>
    <source>
        <strain evidence="2 3">CBS 962.96</strain>
    </source>
</reference>
<sequence length="139" mass="15078">MTTSIDNLKQTGTVVVSDSGDFECTLLHVVGCLQAPAWLRSSYRRCSEFGKSKGGNVDNKANAAMDRLLIELGKEILKIIPGRVSTEVDACLSFDKEGAKGEGIQAARELEHDDGIHCNLTLLFGDHRSCSPRGTQEIL</sequence>
<dbReference type="AlphaFoldDB" id="A0A4S8MV92"/>
<dbReference type="PANTHER" id="PTHR10683:SF18">
    <property type="entry name" value="TRANSALDOLASE"/>
    <property type="match status" value="1"/>
</dbReference>
<dbReference type="EMBL" id="ML179039">
    <property type="protein sequence ID" value="THV07200.1"/>
    <property type="molecule type" value="Genomic_DNA"/>
</dbReference>
<dbReference type="Proteomes" id="UP000297245">
    <property type="component" value="Unassembled WGS sequence"/>
</dbReference>
<dbReference type="OrthoDB" id="2015515at2759"/>
<gene>
    <name evidence="2" type="ORF">K435DRAFT_848535</name>
</gene>
<organism evidence="2 3">
    <name type="scientific">Dendrothele bispora (strain CBS 962.96)</name>
    <dbReference type="NCBI Taxonomy" id="1314807"/>
    <lineage>
        <taxon>Eukaryota</taxon>
        <taxon>Fungi</taxon>
        <taxon>Dikarya</taxon>
        <taxon>Basidiomycota</taxon>
        <taxon>Agaricomycotina</taxon>
        <taxon>Agaricomycetes</taxon>
        <taxon>Agaricomycetidae</taxon>
        <taxon>Agaricales</taxon>
        <taxon>Agaricales incertae sedis</taxon>
        <taxon>Dendrothele</taxon>
    </lineage>
</organism>
<dbReference type="InterPro" id="IPR001585">
    <property type="entry name" value="TAL/FSA"/>
</dbReference>
<dbReference type="GO" id="GO:0009052">
    <property type="term" value="P:pentose-phosphate shunt, non-oxidative branch"/>
    <property type="evidence" value="ECO:0007669"/>
    <property type="project" value="TreeGrafter"/>
</dbReference>
<dbReference type="Gene3D" id="3.20.20.70">
    <property type="entry name" value="Aldolase class I"/>
    <property type="match status" value="1"/>
</dbReference>
<evidence type="ECO:0000313" key="2">
    <source>
        <dbReference type="EMBL" id="THV07200.1"/>
    </source>
</evidence>
<keyword evidence="3" id="KW-1185">Reference proteome</keyword>
<keyword evidence="1" id="KW-0704">Schiff base</keyword>
<protein>
    <submittedName>
        <fullName evidence="2">Aldolase</fullName>
    </submittedName>
</protein>
<accession>A0A4S8MV92</accession>
<proteinExistence type="predicted"/>
<evidence type="ECO:0000256" key="1">
    <source>
        <dbReference type="ARBA" id="ARBA00023270"/>
    </source>
</evidence>